<name>A0A6J5P299_9CAUD</name>
<evidence type="ECO:0000313" key="7">
    <source>
        <dbReference type="EMBL" id="CAB4212946.1"/>
    </source>
</evidence>
<accession>A0A6J5P299</accession>
<dbReference type="EMBL" id="LR798452">
    <property type="protein sequence ID" value="CAB5238352.1"/>
    <property type="molecule type" value="Genomic_DNA"/>
</dbReference>
<evidence type="ECO:0000313" key="8">
    <source>
        <dbReference type="EMBL" id="CAB4218107.1"/>
    </source>
</evidence>
<evidence type="ECO:0000313" key="3">
    <source>
        <dbReference type="EMBL" id="CAB4177230.1"/>
    </source>
</evidence>
<gene>
    <name evidence="3" type="ORF">UFOVP1000_47</name>
    <name evidence="4" type="ORF">UFOVP1092_22</name>
    <name evidence="5" type="ORF">UFOVP1152_26</name>
    <name evidence="6" type="ORF">UFOVP1337_29</name>
    <name evidence="7" type="ORF">UFOVP1446_47</name>
    <name evidence="9" type="ORF">UFOVP1537_30</name>
    <name evidence="8" type="ORF">UFOVP1598_8</name>
    <name evidence="1" type="ORF">UFOVP825_48</name>
    <name evidence="2" type="ORF">UFOVP915_30</name>
</gene>
<proteinExistence type="predicted"/>
<evidence type="ECO:0000313" key="1">
    <source>
        <dbReference type="EMBL" id="CAB4165407.1"/>
    </source>
</evidence>
<evidence type="ECO:0000313" key="5">
    <source>
        <dbReference type="EMBL" id="CAB4187526.1"/>
    </source>
</evidence>
<reference evidence="1" key="1">
    <citation type="submission" date="2020-04" db="EMBL/GenBank/DDBJ databases">
        <authorList>
            <person name="Chiriac C."/>
            <person name="Salcher M."/>
            <person name="Ghai R."/>
            <person name="Kavagutti S V."/>
        </authorList>
    </citation>
    <scope>NUCLEOTIDE SEQUENCE</scope>
</reference>
<dbReference type="EMBL" id="LR797039">
    <property type="protein sequence ID" value="CAB4182829.1"/>
    <property type="molecule type" value="Genomic_DNA"/>
</dbReference>
<dbReference type="EMBL" id="LR797286">
    <property type="protein sequence ID" value="CAB4199246.1"/>
    <property type="molecule type" value="Genomic_DNA"/>
</dbReference>
<evidence type="ECO:0000313" key="6">
    <source>
        <dbReference type="EMBL" id="CAB4199246.1"/>
    </source>
</evidence>
<dbReference type="EMBL" id="LR797472">
    <property type="protein sequence ID" value="CAB4218107.1"/>
    <property type="molecule type" value="Genomic_DNA"/>
</dbReference>
<dbReference type="EMBL" id="LR796946">
    <property type="protein sequence ID" value="CAB4177230.1"/>
    <property type="molecule type" value="Genomic_DNA"/>
</dbReference>
<organism evidence="1">
    <name type="scientific">uncultured Caudovirales phage</name>
    <dbReference type="NCBI Taxonomy" id="2100421"/>
    <lineage>
        <taxon>Viruses</taxon>
        <taxon>Duplodnaviria</taxon>
        <taxon>Heunggongvirae</taxon>
        <taxon>Uroviricota</taxon>
        <taxon>Caudoviricetes</taxon>
        <taxon>Peduoviridae</taxon>
        <taxon>Maltschvirus</taxon>
        <taxon>Maltschvirus maltsch</taxon>
    </lineage>
</organism>
<evidence type="ECO:0000313" key="2">
    <source>
        <dbReference type="EMBL" id="CAB4171263.1"/>
    </source>
</evidence>
<dbReference type="EMBL" id="LR797383">
    <property type="protein sequence ID" value="CAB4212946.1"/>
    <property type="molecule type" value="Genomic_DNA"/>
</dbReference>
<dbReference type="EMBL" id="LR796772">
    <property type="protein sequence ID" value="CAB4165407.1"/>
    <property type="molecule type" value="Genomic_DNA"/>
</dbReference>
<dbReference type="EMBL" id="LR796865">
    <property type="protein sequence ID" value="CAB4171263.1"/>
    <property type="molecule type" value="Genomic_DNA"/>
</dbReference>
<dbReference type="EMBL" id="LR797109">
    <property type="protein sequence ID" value="CAB4187526.1"/>
    <property type="molecule type" value="Genomic_DNA"/>
</dbReference>
<protein>
    <submittedName>
        <fullName evidence="1">AAA domain containing protein</fullName>
    </submittedName>
</protein>
<sequence length="265" mass="29610">MAEINGPEKHTGPFQALVFGRFKTGKTAGAATFPRPNIIDFDSGLNTVRSKWWQDANPNHKIIYETFTEKNKTPHGVVKVPNAFDDACKWFDEWMKPDKVNQFDTWVVDSGTSLSIAAANKAIYLMDGGRMPGIKSETLKNALTHGLVVPKMQDFGAERSMMEQFIDMMLSSKKNFILLAHEKEVFKDDGTLDSIVPMLTGQSVEKIPLKFDEVYRLVVKPAGPIMKRTLMTQANSLNRVGTRLGLPDGTEWSWQAISKALGITE</sequence>
<evidence type="ECO:0000313" key="9">
    <source>
        <dbReference type="EMBL" id="CAB5238352.1"/>
    </source>
</evidence>
<dbReference type="Pfam" id="PF13479">
    <property type="entry name" value="AAA_24"/>
    <property type="match status" value="1"/>
</dbReference>
<evidence type="ECO:0000313" key="4">
    <source>
        <dbReference type="EMBL" id="CAB4182829.1"/>
    </source>
</evidence>